<gene>
    <name evidence="2" type="ORF">N657DRAFT_643513</name>
</gene>
<reference evidence="2" key="2">
    <citation type="submission" date="2023-05" db="EMBL/GenBank/DDBJ databases">
        <authorList>
            <consortium name="Lawrence Berkeley National Laboratory"/>
            <person name="Steindorff A."/>
            <person name="Hensen N."/>
            <person name="Bonometti L."/>
            <person name="Westerberg I."/>
            <person name="Brannstrom I.O."/>
            <person name="Guillou S."/>
            <person name="Cros-Aarteil S."/>
            <person name="Calhoun S."/>
            <person name="Haridas S."/>
            <person name="Kuo A."/>
            <person name="Mondo S."/>
            <person name="Pangilinan J."/>
            <person name="Riley R."/>
            <person name="Labutti K."/>
            <person name="Andreopoulos B."/>
            <person name="Lipzen A."/>
            <person name="Chen C."/>
            <person name="Yanf M."/>
            <person name="Daum C."/>
            <person name="Ng V."/>
            <person name="Clum A."/>
            <person name="Ohm R."/>
            <person name="Martin F."/>
            <person name="Silar P."/>
            <person name="Natvig D."/>
            <person name="Lalanne C."/>
            <person name="Gautier V."/>
            <person name="Ament-Velasquez S.L."/>
            <person name="Kruys A."/>
            <person name="Hutchinson M.I."/>
            <person name="Powell A.J."/>
            <person name="Barry K."/>
            <person name="Miller A.N."/>
            <person name="Grigoriev I.V."/>
            <person name="Debuchy R."/>
            <person name="Gladieux P."/>
            <person name="Thoren M.H."/>
            <person name="Johannesson H."/>
        </authorList>
    </citation>
    <scope>NUCLEOTIDE SEQUENCE</scope>
    <source>
        <strain evidence="2">CBS 731.68</strain>
    </source>
</reference>
<evidence type="ECO:0000256" key="1">
    <source>
        <dbReference type="SAM" id="Phobius"/>
    </source>
</evidence>
<dbReference type="AlphaFoldDB" id="A0AAN6Z4K7"/>
<keyword evidence="1" id="KW-0812">Transmembrane</keyword>
<sequence>MPGSNPSGTQPPPVSVNQGNTIVPFIVAVQVVRIGGRGVLVLSFALVLLRLIFFFFLGLLVF</sequence>
<reference evidence="2" key="1">
    <citation type="journal article" date="2023" name="Mol. Phylogenet. Evol.">
        <title>Genome-scale phylogeny and comparative genomics of the fungal order Sordariales.</title>
        <authorList>
            <person name="Hensen N."/>
            <person name="Bonometti L."/>
            <person name="Westerberg I."/>
            <person name="Brannstrom I.O."/>
            <person name="Guillou S."/>
            <person name="Cros-Aarteil S."/>
            <person name="Calhoun S."/>
            <person name="Haridas S."/>
            <person name="Kuo A."/>
            <person name="Mondo S."/>
            <person name="Pangilinan J."/>
            <person name="Riley R."/>
            <person name="LaButti K."/>
            <person name="Andreopoulos B."/>
            <person name="Lipzen A."/>
            <person name="Chen C."/>
            <person name="Yan M."/>
            <person name="Daum C."/>
            <person name="Ng V."/>
            <person name="Clum A."/>
            <person name="Steindorff A."/>
            <person name="Ohm R.A."/>
            <person name="Martin F."/>
            <person name="Silar P."/>
            <person name="Natvig D.O."/>
            <person name="Lalanne C."/>
            <person name="Gautier V."/>
            <person name="Ament-Velasquez S.L."/>
            <person name="Kruys A."/>
            <person name="Hutchinson M.I."/>
            <person name="Powell A.J."/>
            <person name="Barry K."/>
            <person name="Miller A.N."/>
            <person name="Grigoriev I.V."/>
            <person name="Debuchy R."/>
            <person name="Gladieux P."/>
            <person name="Hiltunen Thoren M."/>
            <person name="Johannesson H."/>
        </authorList>
    </citation>
    <scope>NUCLEOTIDE SEQUENCE</scope>
    <source>
        <strain evidence="2">CBS 731.68</strain>
    </source>
</reference>
<organism evidence="2 3">
    <name type="scientific">Parathielavia appendiculata</name>
    <dbReference type="NCBI Taxonomy" id="2587402"/>
    <lineage>
        <taxon>Eukaryota</taxon>
        <taxon>Fungi</taxon>
        <taxon>Dikarya</taxon>
        <taxon>Ascomycota</taxon>
        <taxon>Pezizomycotina</taxon>
        <taxon>Sordariomycetes</taxon>
        <taxon>Sordariomycetidae</taxon>
        <taxon>Sordariales</taxon>
        <taxon>Chaetomiaceae</taxon>
        <taxon>Parathielavia</taxon>
    </lineage>
</organism>
<keyword evidence="3" id="KW-1185">Reference proteome</keyword>
<accession>A0AAN6Z4K7</accession>
<name>A0AAN6Z4K7_9PEZI</name>
<evidence type="ECO:0000313" key="3">
    <source>
        <dbReference type="Proteomes" id="UP001302602"/>
    </source>
</evidence>
<evidence type="ECO:0000313" key="2">
    <source>
        <dbReference type="EMBL" id="KAK4124762.1"/>
    </source>
</evidence>
<proteinExistence type="predicted"/>
<dbReference type="Proteomes" id="UP001302602">
    <property type="component" value="Unassembled WGS sequence"/>
</dbReference>
<keyword evidence="1" id="KW-1133">Transmembrane helix</keyword>
<evidence type="ECO:0008006" key="4">
    <source>
        <dbReference type="Google" id="ProtNLM"/>
    </source>
</evidence>
<dbReference type="RefSeq" id="XP_062648533.1">
    <property type="nucleotide sequence ID" value="XM_062792574.1"/>
</dbReference>
<dbReference type="GeneID" id="87829343"/>
<comment type="caution">
    <text evidence="2">The sequence shown here is derived from an EMBL/GenBank/DDBJ whole genome shotgun (WGS) entry which is preliminary data.</text>
</comment>
<feature type="transmembrane region" description="Helical" evidence="1">
    <location>
        <begin position="39"/>
        <end position="61"/>
    </location>
</feature>
<protein>
    <recommendedName>
        <fullName evidence="4">Transmembrane protein</fullName>
    </recommendedName>
</protein>
<dbReference type="EMBL" id="MU853226">
    <property type="protein sequence ID" value="KAK4124762.1"/>
    <property type="molecule type" value="Genomic_DNA"/>
</dbReference>
<keyword evidence="1" id="KW-0472">Membrane</keyword>